<gene>
    <name evidence="1" type="ORF">BaRGS_00022414</name>
</gene>
<comment type="caution">
    <text evidence="1">The sequence shown here is derived from an EMBL/GenBank/DDBJ whole genome shotgun (WGS) entry which is preliminary data.</text>
</comment>
<protein>
    <submittedName>
        <fullName evidence="1">Uncharacterized protein</fullName>
    </submittedName>
</protein>
<accession>A0ABD0KHG5</accession>
<sequence length="149" mass="17267">MARIMQNNNNDSEEDEIIAAAAAVIILAAQVPVRSCWVKEWVGRRETHGAYATIVQELMNEDPQAYKQFVRSTFADLSPIFRIPARSIRDIVLDTSLMTTSRWWCHTTCSQFSCLFDNFHVKFKPQRVLYVLWELFNLLGQHLEEGVIF</sequence>
<dbReference type="EMBL" id="JACVVK020000180">
    <property type="protein sequence ID" value="KAK7486366.1"/>
    <property type="molecule type" value="Genomic_DNA"/>
</dbReference>
<organism evidence="1 2">
    <name type="scientific">Batillaria attramentaria</name>
    <dbReference type="NCBI Taxonomy" id="370345"/>
    <lineage>
        <taxon>Eukaryota</taxon>
        <taxon>Metazoa</taxon>
        <taxon>Spiralia</taxon>
        <taxon>Lophotrochozoa</taxon>
        <taxon>Mollusca</taxon>
        <taxon>Gastropoda</taxon>
        <taxon>Caenogastropoda</taxon>
        <taxon>Sorbeoconcha</taxon>
        <taxon>Cerithioidea</taxon>
        <taxon>Batillariidae</taxon>
        <taxon>Batillaria</taxon>
    </lineage>
</organism>
<evidence type="ECO:0000313" key="1">
    <source>
        <dbReference type="EMBL" id="KAK7486366.1"/>
    </source>
</evidence>
<proteinExistence type="predicted"/>
<reference evidence="1 2" key="1">
    <citation type="journal article" date="2023" name="Sci. Data">
        <title>Genome assembly of the Korean intertidal mud-creeper Batillaria attramentaria.</title>
        <authorList>
            <person name="Patra A.K."/>
            <person name="Ho P.T."/>
            <person name="Jun S."/>
            <person name="Lee S.J."/>
            <person name="Kim Y."/>
            <person name="Won Y.J."/>
        </authorList>
    </citation>
    <scope>NUCLEOTIDE SEQUENCE [LARGE SCALE GENOMIC DNA]</scope>
    <source>
        <strain evidence="1">Wonlab-2016</strain>
    </source>
</reference>
<evidence type="ECO:0000313" key="2">
    <source>
        <dbReference type="Proteomes" id="UP001519460"/>
    </source>
</evidence>
<keyword evidence="2" id="KW-1185">Reference proteome</keyword>
<dbReference type="Proteomes" id="UP001519460">
    <property type="component" value="Unassembled WGS sequence"/>
</dbReference>
<dbReference type="AlphaFoldDB" id="A0ABD0KHG5"/>
<name>A0ABD0KHG5_9CAEN</name>